<dbReference type="InterPro" id="IPR011712">
    <property type="entry name" value="Sig_transdc_His_kin_sub3_dim/P"/>
</dbReference>
<evidence type="ECO:0000256" key="6">
    <source>
        <dbReference type="ARBA" id="ARBA00022777"/>
    </source>
</evidence>
<gene>
    <name evidence="12" type="ORF">HNR10_006109</name>
</gene>
<evidence type="ECO:0000256" key="7">
    <source>
        <dbReference type="ARBA" id="ARBA00022840"/>
    </source>
</evidence>
<evidence type="ECO:0000256" key="8">
    <source>
        <dbReference type="ARBA" id="ARBA00023012"/>
    </source>
</evidence>
<evidence type="ECO:0000313" key="13">
    <source>
        <dbReference type="Proteomes" id="UP000572051"/>
    </source>
</evidence>
<dbReference type="EMBL" id="JACCFS010000001">
    <property type="protein sequence ID" value="NYJ38228.1"/>
    <property type="molecule type" value="Genomic_DNA"/>
</dbReference>
<dbReference type="GO" id="GO:0000155">
    <property type="term" value="F:phosphorelay sensor kinase activity"/>
    <property type="evidence" value="ECO:0007669"/>
    <property type="project" value="InterPro"/>
</dbReference>
<evidence type="ECO:0000256" key="9">
    <source>
        <dbReference type="SAM" id="MobiDB-lite"/>
    </source>
</evidence>
<organism evidence="12 13">
    <name type="scientific">Nocardiopsis aegyptia</name>
    <dbReference type="NCBI Taxonomy" id="220378"/>
    <lineage>
        <taxon>Bacteria</taxon>
        <taxon>Bacillati</taxon>
        <taxon>Actinomycetota</taxon>
        <taxon>Actinomycetes</taxon>
        <taxon>Streptosporangiales</taxon>
        <taxon>Nocardiopsidaceae</taxon>
        <taxon>Nocardiopsis</taxon>
    </lineage>
</organism>
<dbReference type="PANTHER" id="PTHR24421">
    <property type="entry name" value="NITRATE/NITRITE SENSOR PROTEIN NARX-RELATED"/>
    <property type="match status" value="1"/>
</dbReference>
<accession>A0A7Z0ETZ6</accession>
<dbReference type="CDD" id="cd16917">
    <property type="entry name" value="HATPase_UhpB-NarQ-NarX-like"/>
    <property type="match status" value="1"/>
</dbReference>
<protein>
    <recommendedName>
        <fullName evidence="2">histidine kinase</fullName>
        <ecNumber evidence="2">2.7.13.3</ecNumber>
    </recommendedName>
</protein>
<keyword evidence="10" id="KW-1133">Transmembrane helix</keyword>
<sequence>MGEATSAGEVTRAALLPAAQGARALVGHLLGGLTAALTAVWACACALVLLAALARPRARHAAGALATRWTLALSQLDAARRSRWYDSTIVAGSDPATRAAHLLARLPLSAAGLLLLMATGMMTALFLGGAAVEAVTGTASHVTLTLPGVQWGASTLTLGVTFGVILLGLLWAFSTGLAAAERALARRLLGPTTEDLLHRRIDELTRTRSGIVRAVDEERRRIERDLHDGVQQRVVALAMLLGRAQRGRDPERAAHLVRQAHTESRLLVDELREVAWRVYPAALDTLGLEAALTEAAERTPLRTTVRYDLAADPPPETATAVYFAAREAITNAVKHADADEVFVDVRRSPAGVELVVRDDGRGGADPDGGGLTGLARRVRALDGTLGLDSPEGGPTTVRVSLPMTATA</sequence>
<feature type="domain" description="Histidine kinase/HSP90-like ATPase" evidence="11">
    <location>
        <begin position="316"/>
        <end position="405"/>
    </location>
</feature>
<keyword evidence="4" id="KW-0808">Transferase</keyword>
<keyword evidence="7" id="KW-0067">ATP-binding</keyword>
<feature type="transmembrane region" description="Helical" evidence="10">
    <location>
        <begin position="108"/>
        <end position="131"/>
    </location>
</feature>
<dbReference type="GO" id="GO:0016020">
    <property type="term" value="C:membrane"/>
    <property type="evidence" value="ECO:0007669"/>
    <property type="project" value="InterPro"/>
</dbReference>
<dbReference type="RefSeq" id="WP_179829396.1">
    <property type="nucleotide sequence ID" value="NZ_JACCFS010000001.1"/>
</dbReference>
<proteinExistence type="predicted"/>
<evidence type="ECO:0000256" key="10">
    <source>
        <dbReference type="SAM" id="Phobius"/>
    </source>
</evidence>
<feature type="transmembrane region" description="Helical" evidence="10">
    <location>
        <begin position="29"/>
        <end position="53"/>
    </location>
</feature>
<dbReference type="Pfam" id="PF07730">
    <property type="entry name" value="HisKA_3"/>
    <property type="match status" value="1"/>
</dbReference>
<dbReference type="SUPFAM" id="SSF55874">
    <property type="entry name" value="ATPase domain of HSP90 chaperone/DNA topoisomerase II/histidine kinase"/>
    <property type="match status" value="1"/>
</dbReference>
<keyword evidence="6 12" id="KW-0418">Kinase</keyword>
<keyword evidence="10" id="KW-0812">Transmembrane</keyword>
<keyword evidence="3" id="KW-0597">Phosphoprotein</keyword>
<keyword evidence="8" id="KW-0902">Two-component regulatory system</keyword>
<dbReference type="GO" id="GO:0005524">
    <property type="term" value="F:ATP binding"/>
    <property type="evidence" value="ECO:0007669"/>
    <property type="project" value="UniProtKB-KW"/>
</dbReference>
<evidence type="ECO:0000256" key="1">
    <source>
        <dbReference type="ARBA" id="ARBA00000085"/>
    </source>
</evidence>
<dbReference type="PANTHER" id="PTHR24421:SF10">
    <property type="entry name" value="NITRATE_NITRITE SENSOR PROTEIN NARQ"/>
    <property type="match status" value="1"/>
</dbReference>
<name>A0A7Z0ETZ6_9ACTN</name>
<evidence type="ECO:0000259" key="11">
    <source>
        <dbReference type="SMART" id="SM00387"/>
    </source>
</evidence>
<dbReference type="InterPro" id="IPR003594">
    <property type="entry name" value="HATPase_dom"/>
</dbReference>
<evidence type="ECO:0000256" key="4">
    <source>
        <dbReference type="ARBA" id="ARBA00022679"/>
    </source>
</evidence>
<dbReference type="SMART" id="SM00387">
    <property type="entry name" value="HATPase_c"/>
    <property type="match status" value="1"/>
</dbReference>
<reference evidence="12 13" key="1">
    <citation type="submission" date="2020-07" db="EMBL/GenBank/DDBJ databases">
        <title>Sequencing the genomes of 1000 actinobacteria strains.</title>
        <authorList>
            <person name="Klenk H.-P."/>
        </authorList>
    </citation>
    <scope>NUCLEOTIDE SEQUENCE [LARGE SCALE GENOMIC DNA]</scope>
    <source>
        <strain evidence="12 13">DSM 44442</strain>
    </source>
</reference>
<feature type="transmembrane region" description="Helical" evidence="10">
    <location>
        <begin position="151"/>
        <end position="179"/>
    </location>
</feature>
<dbReference type="Gene3D" id="3.30.565.10">
    <property type="entry name" value="Histidine kinase-like ATPase, C-terminal domain"/>
    <property type="match status" value="1"/>
</dbReference>
<evidence type="ECO:0000313" key="12">
    <source>
        <dbReference type="EMBL" id="NYJ38228.1"/>
    </source>
</evidence>
<evidence type="ECO:0000256" key="2">
    <source>
        <dbReference type="ARBA" id="ARBA00012438"/>
    </source>
</evidence>
<keyword evidence="13" id="KW-1185">Reference proteome</keyword>
<evidence type="ECO:0000256" key="5">
    <source>
        <dbReference type="ARBA" id="ARBA00022741"/>
    </source>
</evidence>
<evidence type="ECO:0000256" key="3">
    <source>
        <dbReference type="ARBA" id="ARBA00022553"/>
    </source>
</evidence>
<dbReference type="AlphaFoldDB" id="A0A7Z0ETZ6"/>
<feature type="region of interest" description="Disordered" evidence="9">
    <location>
        <begin position="385"/>
        <end position="407"/>
    </location>
</feature>
<dbReference type="InterPro" id="IPR036890">
    <property type="entry name" value="HATPase_C_sf"/>
</dbReference>
<dbReference type="Pfam" id="PF02518">
    <property type="entry name" value="HATPase_c"/>
    <property type="match status" value="1"/>
</dbReference>
<dbReference type="Proteomes" id="UP000572051">
    <property type="component" value="Unassembled WGS sequence"/>
</dbReference>
<keyword evidence="10" id="KW-0472">Membrane</keyword>
<keyword evidence="5" id="KW-0547">Nucleotide-binding</keyword>
<comment type="catalytic activity">
    <reaction evidence="1">
        <text>ATP + protein L-histidine = ADP + protein N-phospho-L-histidine.</text>
        <dbReference type="EC" id="2.7.13.3"/>
    </reaction>
</comment>
<comment type="caution">
    <text evidence="12">The sequence shown here is derived from an EMBL/GenBank/DDBJ whole genome shotgun (WGS) entry which is preliminary data.</text>
</comment>
<dbReference type="InterPro" id="IPR050482">
    <property type="entry name" value="Sensor_HK_TwoCompSys"/>
</dbReference>
<dbReference type="GO" id="GO:0046983">
    <property type="term" value="F:protein dimerization activity"/>
    <property type="evidence" value="ECO:0007669"/>
    <property type="project" value="InterPro"/>
</dbReference>
<dbReference type="Gene3D" id="1.20.5.1930">
    <property type="match status" value="1"/>
</dbReference>
<dbReference type="EC" id="2.7.13.3" evidence="2"/>